<sequence length="70" mass="8092">MARSYRHTPIMAVTTAASEKQDKRQANRLLRRKVRQGKVCLTLREVSNVWAFSKDGKTYQLSATARNIRK</sequence>
<evidence type="ECO:0000313" key="1">
    <source>
        <dbReference type="EMBL" id="RSK45769.1"/>
    </source>
</evidence>
<dbReference type="Proteomes" id="UP000270291">
    <property type="component" value="Unassembled WGS sequence"/>
</dbReference>
<dbReference type="OrthoDB" id="8526439at2"/>
<accession>A0A3R9P073</accession>
<dbReference type="AlphaFoldDB" id="A0A3R9P073"/>
<gene>
    <name evidence="1" type="ORF">EI293_00940</name>
</gene>
<dbReference type="EMBL" id="RWIU01000001">
    <property type="protein sequence ID" value="RSK45769.1"/>
    <property type="molecule type" value="Genomic_DNA"/>
</dbReference>
<protein>
    <submittedName>
        <fullName evidence="1">Uncharacterized protein</fullName>
    </submittedName>
</protein>
<name>A0A3R9P073_9BACT</name>
<keyword evidence="2" id="KW-1185">Reference proteome</keyword>
<evidence type="ECO:0000313" key="2">
    <source>
        <dbReference type="Proteomes" id="UP000270291"/>
    </source>
</evidence>
<proteinExistence type="predicted"/>
<comment type="caution">
    <text evidence="1">The sequence shown here is derived from an EMBL/GenBank/DDBJ whole genome shotgun (WGS) entry which is preliminary data.</text>
</comment>
<organism evidence="1 2">
    <name type="scientific">Hymenobacter perfusus</name>
    <dbReference type="NCBI Taxonomy" id="1236770"/>
    <lineage>
        <taxon>Bacteria</taxon>
        <taxon>Pseudomonadati</taxon>
        <taxon>Bacteroidota</taxon>
        <taxon>Cytophagia</taxon>
        <taxon>Cytophagales</taxon>
        <taxon>Hymenobacteraceae</taxon>
        <taxon>Hymenobacter</taxon>
    </lineage>
</organism>
<reference evidence="1 2" key="1">
    <citation type="submission" date="2018-12" db="EMBL/GenBank/DDBJ databases">
        <authorList>
            <person name="Feng G."/>
            <person name="Zhu H."/>
        </authorList>
    </citation>
    <scope>NUCLEOTIDE SEQUENCE [LARGE SCALE GENOMIC DNA]</scope>
    <source>
        <strain evidence="1 2">LMG 26000</strain>
    </source>
</reference>